<dbReference type="RefSeq" id="WP_146108411.1">
    <property type="nucleotide sequence ID" value="NZ_CP154825.1"/>
</dbReference>
<name>A0A2S6GB78_9PSEU</name>
<feature type="chain" id="PRO_5015721356" evidence="1">
    <location>
        <begin position="27"/>
        <end position="313"/>
    </location>
</feature>
<organism evidence="2 3">
    <name type="scientific">Actinokineospora auranticolor</name>
    <dbReference type="NCBI Taxonomy" id="155976"/>
    <lineage>
        <taxon>Bacteria</taxon>
        <taxon>Bacillati</taxon>
        <taxon>Actinomycetota</taxon>
        <taxon>Actinomycetes</taxon>
        <taxon>Pseudonocardiales</taxon>
        <taxon>Pseudonocardiaceae</taxon>
        <taxon>Actinokineospora</taxon>
    </lineage>
</organism>
<dbReference type="AlphaFoldDB" id="A0A2S6GB78"/>
<keyword evidence="1" id="KW-0732">Signal</keyword>
<reference evidence="2 3" key="1">
    <citation type="submission" date="2018-02" db="EMBL/GenBank/DDBJ databases">
        <title>Genomic Encyclopedia of Archaeal and Bacterial Type Strains, Phase II (KMG-II): from individual species to whole genera.</title>
        <authorList>
            <person name="Goeker M."/>
        </authorList>
    </citation>
    <scope>NUCLEOTIDE SEQUENCE [LARGE SCALE GENOMIC DNA]</scope>
    <source>
        <strain evidence="2 3">YU 961-1</strain>
    </source>
</reference>
<accession>A0A2S6GB78</accession>
<sequence length="313" mass="34322">MRRRLLACVTAVVALAFSTAVVPASATGEPAGPECRGMTWSLRDKLFDRHIALVSSDRTTDPYNGDTPCDRKLPVLCLKKLNLPQPGGIEVDSYKGWTGGRIQLTAPVAGTTLTSPAAADQLCADTFGTGWEMGEFHDGYGGWAWWARGEPMRLWVAVRDQPANPWDTETGHAMTWTTRFHRWEGDIARYGTDDFTNPYTGDTELTERLPILCVKPDGTPVPPVVDPTDEHNGWAAASAQISAPVRGTELTSRAAADKVCADEFGTGYRMADYHEGGGTDIVPDHAWWANGDVGRFWVSINDQRANPWNFPRT</sequence>
<proteinExistence type="predicted"/>
<keyword evidence="3" id="KW-1185">Reference proteome</keyword>
<protein>
    <submittedName>
        <fullName evidence="2">Uncharacterized protein</fullName>
    </submittedName>
</protein>
<gene>
    <name evidence="2" type="ORF">CLV40_1453</name>
</gene>
<dbReference type="Proteomes" id="UP000239203">
    <property type="component" value="Unassembled WGS sequence"/>
</dbReference>
<comment type="caution">
    <text evidence="2">The sequence shown here is derived from an EMBL/GenBank/DDBJ whole genome shotgun (WGS) entry which is preliminary data.</text>
</comment>
<evidence type="ECO:0000313" key="3">
    <source>
        <dbReference type="Proteomes" id="UP000239203"/>
    </source>
</evidence>
<evidence type="ECO:0000256" key="1">
    <source>
        <dbReference type="SAM" id="SignalP"/>
    </source>
</evidence>
<evidence type="ECO:0000313" key="2">
    <source>
        <dbReference type="EMBL" id="PPK60989.1"/>
    </source>
</evidence>
<dbReference type="OrthoDB" id="583296at2"/>
<dbReference type="EMBL" id="PTIX01000045">
    <property type="protein sequence ID" value="PPK60989.1"/>
    <property type="molecule type" value="Genomic_DNA"/>
</dbReference>
<feature type="signal peptide" evidence="1">
    <location>
        <begin position="1"/>
        <end position="26"/>
    </location>
</feature>